<dbReference type="GO" id="GO:0008289">
    <property type="term" value="F:lipid binding"/>
    <property type="evidence" value="ECO:0007669"/>
    <property type="project" value="TreeGrafter"/>
</dbReference>
<feature type="compositionally biased region" description="Polar residues" evidence="5">
    <location>
        <begin position="17"/>
        <end position="29"/>
    </location>
</feature>
<evidence type="ECO:0000256" key="3">
    <source>
        <dbReference type="ARBA" id="ARBA00022490"/>
    </source>
</evidence>
<dbReference type="EMBL" id="CAJVPY010000133">
    <property type="protein sequence ID" value="CAG8452272.1"/>
    <property type="molecule type" value="Genomic_DNA"/>
</dbReference>
<feature type="compositionally biased region" description="Low complexity" evidence="5">
    <location>
        <begin position="164"/>
        <end position="196"/>
    </location>
</feature>
<feature type="region of interest" description="Disordered" evidence="5">
    <location>
        <begin position="77"/>
        <end position="120"/>
    </location>
</feature>
<sequence length="408" mass="45249">MDSNNPTPITPTTPTTSFAKRSSTFSNGVSPPLDPPILHILSGILRDLQFLNTQRYISDFALQEIIERLPKPALPAATHSPAVLSPRSSPVPVPQVGSPAPSVHSEQSKVDSELVHSESKNTSIREIQYLHSQSATDSQSPLSSINDQQEHKPEIPGKEDLDQPTPISETTTSIPISETTTSTPISETTIRTPTPRYSMSRGPLPCPPNSTNNTPPQHPTVPPNFISKQQEAEFYANQNRTPKIHDMLPAYSPQIVEAQWDFNGSDTGDLSFKKGDHIEVTEHVNDDWWRGRVKGKDAVGIFPRVYTKSLIQMAQQTKITNSNQRRTSTSSSRSLQQNILPTTSRAQQLSQVPVQLQPQQPLNRQGSPQINPYISYQIPLTSQPNSTYYLQNNQFYNQSTHSGGSKNY</sequence>
<feature type="region of interest" description="Disordered" evidence="5">
    <location>
        <begin position="132"/>
        <end position="217"/>
    </location>
</feature>
<evidence type="ECO:0000259" key="6">
    <source>
        <dbReference type="PROSITE" id="PS50002"/>
    </source>
</evidence>
<feature type="region of interest" description="Disordered" evidence="5">
    <location>
        <begin position="317"/>
        <end position="370"/>
    </location>
</feature>
<keyword evidence="2 4" id="KW-0728">SH3 domain</keyword>
<protein>
    <submittedName>
        <fullName evidence="7">15920_t:CDS:1</fullName>
    </submittedName>
</protein>
<comment type="caution">
    <text evidence="7">The sequence shown here is derived from an EMBL/GenBank/DDBJ whole genome shotgun (WGS) entry which is preliminary data.</text>
</comment>
<evidence type="ECO:0000256" key="2">
    <source>
        <dbReference type="ARBA" id="ARBA00022443"/>
    </source>
</evidence>
<dbReference type="PANTHER" id="PTHR47174">
    <property type="entry name" value="BRIDGING INTEGRATOR 3"/>
    <property type="match status" value="1"/>
</dbReference>
<dbReference type="Pfam" id="PF00018">
    <property type="entry name" value="SH3_1"/>
    <property type="match status" value="1"/>
</dbReference>
<feature type="compositionally biased region" description="Polar residues" evidence="5">
    <location>
        <begin position="132"/>
        <end position="147"/>
    </location>
</feature>
<keyword evidence="3" id="KW-0963">Cytoplasm</keyword>
<dbReference type="PRINTS" id="PR00452">
    <property type="entry name" value="SH3DOMAIN"/>
</dbReference>
<evidence type="ECO:0000256" key="4">
    <source>
        <dbReference type="PROSITE-ProRule" id="PRU00192"/>
    </source>
</evidence>
<dbReference type="SMART" id="SM00326">
    <property type="entry name" value="SH3"/>
    <property type="match status" value="1"/>
</dbReference>
<name>A0A9N8YVL2_9GLOM</name>
<feature type="region of interest" description="Disordered" evidence="5">
    <location>
        <begin position="1"/>
        <end position="29"/>
    </location>
</feature>
<feature type="compositionally biased region" description="Low complexity" evidence="5">
    <location>
        <begin position="80"/>
        <end position="103"/>
    </location>
</feature>
<comment type="subcellular location">
    <subcellularLocation>
        <location evidence="1">Cytoplasm</location>
    </subcellularLocation>
</comment>
<feature type="domain" description="SH3" evidence="6">
    <location>
        <begin position="251"/>
        <end position="312"/>
    </location>
</feature>
<dbReference type="GO" id="GO:0005737">
    <property type="term" value="C:cytoplasm"/>
    <property type="evidence" value="ECO:0007669"/>
    <property type="project" value="UniProtKB-SubCell"/>
</dbReference>
<dbReference type="InterPro" id="IPR046982">
    <property type="entry name" value="BIN3/RVS161-like"/>
</dbReference>
<dbReference type="OrthoDB" id="10255964at2759"/>
<dbReference type="SUPFAM" id="SSF50044">
    <property type="entry name" value="SH3-domain"/>
    <property type="match status" value="1"/>
</dbReference>
<dbReference type="Gene3D" id="2.30.30.40">
    <property type="entry name" value="SH3 Domains"/>
    <property type="match status" value="1"/>
</dbReference>
<feature type="compositionally biased region" description="Low complexity" evidence="5">
    <location>
        <begin position="1"/>
        <end position="16"/>
    </location>
</feature>
<feature type="compositionally biased region" description="Low complexity" evidence="5">
    <location>
        <begin position="347"/>
        <end position="362"/>
    </location>
</feature>
<dbReference type="InterPro" id="IPR001452">
    <property type="entry name" value="SH3_domain"/>
</dbReference>
<feature type="compositionally biased region" description="Basic and acidic residues" evidence="5">
    <location>
        <begin position="106"/>
        <end position="119"/>
    </location>
</feature>
<dbReference type="GO" id="GO:0006897">
    <property type="term" value="P:endocytosis"/>
    <property type="evidence" value="ECO:0007669"/>
    <property type="project" value="InterPro"/>
</dbReference>
<evidence type="ECO:0000313" key="7">
    <source>
        <dbReference type="EMBL" id="CAG8452272.1"/>
    </source>
</evidence>
<dbReference type="GO" id="GO:0051666">
    <property type="term" value="P:actin cortical patch localization"/>
    <property type="evidence" value="ECO:0007669"/>
    <property type="project" value="InterPro"/>
</dbReference>
<evidence type="ECO:0000313" key="8">
    <source>
        <dbReference type="Proteomes" id="UP000789405"/>
    </source>
</evidence>
<dbReference type="PANTHER" id="PTHR47174:SF3">
    <property type="entry name" value="BRIDGING INTEGRATOR 3"/>
    <property type="match status" value="1"/>
</dbReference>
<dbReference type="InterPro" id="IPR036028">
    <property type="entry name" value="SH3-like_dom_sf"/>
</dbReference>
<reference evidence="7" key="1">
    <citation type="submission" date="2021-06" db="EMBL/GenBank/DDBJ databases">
        <authorList>
            <person name="Kallberg Y."/>
            <person name="Tangrot J."/>
            <person name="Rosling A."/>
        </authorList>
    </citation>
    <scope>NUCLEOTIDE SEQUENCE</scope>
    <source>
        <strain evidence="7">MA453B</strain>
    </source>
</reference>
<dbReference type="GO" id="GO:0015629">
    <property type="term" value="C:actin cytoskeleton"/>
    <property type="evidence" value="ECO:0007669"/>
    <property type="project" value="TreeGrafter"/>
</dbReference>
<accession>A0A9N8YVL2</accession>
<feature type="compositionally biased region" description="Low complexity" evidence="5">
    <location>
        <begin position="320"/>
        <end position="338"/>
    </location>
</feature>
<dbReference type="GO" id="GO:0097320">
    <property type="term" value="P:plasma membrane tubulation"/>
    <property type="evidence" value="ECO:0007669"/>
    <property type="project" value="TreeGrafter"/>
</dbReference>
<evidence type="ECO:0000256" key="1">
    <source>
        <dbReference type="ARBA" id="ARBA00004496"/>
    </source>
</evidence>
<dbReference type="Proteomes" id="UP000789405">
    <property type="component" value="Unassembled WGS sequence"/>
</dbReference>
<proteinExistence type="predicted"/>
<dbReference type="PROSITE" id="PS50002">
    <property type="entry name" value="SH3"/>
    <property type="match status" value="1"/>
</dbReference>
<feature type="compositionally biased region" description="Basic and acidic residues" evidence="5">
    <location>
        <begin position="148"/>
        <end position="161"/>
    </location>
</feature>
<organism evidence="7 8">
    <name type="scientific">Dentiscutata erythropus</name>
    <dbReference type="NCBI Taxonomy" id="1348616"/>
    <lineage>
        <taxon>Eukaryota</taxon>
        <taxon>Fungi</taxon>
        <taxon>Fungi incertae sedis</taxon>
        <taxon>Mucoromycota</taxon>
        <taxon>Glomeromycotina</taxon>
        <taxon>Glomeromycetes</taxon>
        <taxon>Diversisporales</taxon>
        <taxon>Gigasporaceae</taxon>
        <taxon>Dentiscutata</taxon>
    </lineage>
</organism>
<dbReference type="AlphaFoldDB" id="A0A9N8YVL2"/>
<gene>
    <name evidence="7" type="ORF">DERYTH_LOCUS578</name>
</gene>
<evidence type="ECO:0000256" key="5">
    <source>
        <dbReference type="SAM" id="MobiDB-lite"/>
    </source>
</evidence>
<keyword evidence="8" id="KW-1185">Reference proteome</keyword>